<dbReference type="EMBL" id="CP056117">
    <property type="protein sequence ID" value="QKZ99203.1"/>
    <property type="molecule type" value="Genomic_DNA"/>
</dbReference>
<dbReference type="Proteomes" id="UP000509421">
    <property type="component" value="Chromosome"/>
</dbReference>
<evidence type="ECO:0000256" key="1">
    <source>
        <dbReference type="ARBA" id="ARBA00023125"/>
    </source>
</evidence>
<dbReference type="RefSeq" id="WP_176610374.1">
    <property type="nucleotide sequence ID" value="NZ_CP056117.1"/>
</dbReference>
<reference evidence="3 4" key="1">
    <citation type="submission" date="2020-06" db="EMBL/GenBank/DDBJ databases">
        <title>Long-read sequencing of DSM26481-BlokeschLab.</title>
        <authorList>
            <person name="Blokesch M."/>
        </authorList>
    </citation>
    <scope>NUCLEOTIDE SEQUENCE [LARGE SCALE GENOMIC DNA]</scope>
    <source>
        <strain evidence="3 4">DSM 26481</strain>
    </source>
</reference>
<dbReference type="InterPro" id="IPR016032">
    <property type="entry name" value="Sig_transdc_resp-reg_C-effctor"/>
</dbReference>
<dbReference type="InterPro" id="IPR000792">
    <property type="entry name" value="Tscrpt_reg_LuxR_C"/>
</dbReference>
<accession>A0A7H8UHN5</accession>
<sequence length="485" mass="54541">MPQHLSSLNDACSEQRFVISSCAFTFQGYSQLLKARGVNVTRLRFEEDEVCSADVSKMAYNQSVTISVFLGRDVAAFLESLKRLVSVLNALPAVSGVTLYGAVPERWLYATLKSLVSNKKMLSRIRIANISEVIDKLTNNSSGQARSSRLLRDVPDNGEKENVHGLTKRELDVLLNFYRGVSIKALCVKLGVSDKTVYSHRKVGLTKLHLIRLWFNDSRVFRDEVYIAPDNQQAFSEAEVAVLQALHKREIFAAYQIITDGDKKGVGFEILLRWNKNGEIIKPGQFLSGIKNAEIWLKLTALAIHAAVSGINKYNGKYYFSVNIPPQLASGNALPGMAKKAVEMLLKTQWADKLVFELAETVDVTKDKNIPETLQRLRSAGCRLFLDDCFSRDHAMFPVRQVHFDGLKLDRDIVEAFVANDNEYNIIKAIQIYSDLTGGECVAEGVDSEEKFEKLVALGVKRFQGYYFSRAVKEEELDRMVRLFS</sequence>
<feature type="domain" description="EAL" evidence="2">
    <location>
        <begin position="235"/>
        <end position="485"/>
    </location>
</feature>
<dbReference type="Pfam" id="PF00563">
    <property type="entry name" value="EAL"/>
    <property type="match status" value="1"/>
</dbReference>
<dbReference type="Pfam" id="PF00196">
    <property type="entry name" value="GerE"/>
    <property type="match status" value="1"/>
</dbReference>
<dbReference type="SMART" id="SM00052">
    <property type="entry name" value="EAL"/>
    <property type="match status" value="1"/>
</dbReference>
<dbReference type="Gene3D" id="3.20.20.450">
    <property type="entry name" value="EAL domain"/>
    <property type="match status" value="1"/>
</dbReference>
<dbReference type="PANTHER" id="PTHR33121">
    <property type="entry name" value="CYCLIC DI-GMP PHOSPHODIESTERASE PDEF"/>
    <property type="match status" value="1"/>
</dbReference>
<dbReference type="SUPFAM" id="SSF141868">
    <property type="entry name" value="EAL domain-like"/>
    <property type="match status" value="1"/>
</dbReference>
<dbReference type="Gene3D" id="1.10.10.10">
    <property type="entry name" value="Winged helix-like DNA-binding domain superfamily/Winged helix DNA-binding domain"/>
    <property type="match status" value="1"/>
</dbReference>
<dbReference type="PROSITE" id="PS50883">
    <property type="entry name" value="EAL"/>
    <property type="match status" value="1"/>
</dbReference>
<evidence type="ECO:0000313" key="3">
    <source>
        <dbReference type="EMBL" id="QKZ99203.1"/>
    </source>
</evidence>
<dbReference type="GO" id="GO:0003677">
    <property type="term" value="F:DNA binding"/>
    <property type="evidence" value="ECO:0007669"/>
    <property type="project" value="UniProtKB-KW"/>
</dbReference>
<dbReference type="InterPro" id="IPR050706">
    <property type="entry name" value="Cyclic-di-GMP_PDE-like"/>
</dbReference>
<name>A0A7H8UHN5_ENTCL</name>
<dbReference type="GO" id="GO:0006355">
    <property type="term" value="P:regulation of DNA-templated transcription"/>
    <property type="evidence" value="ECO:0007669"/>
    <property type="project" value="InterPro"/>
</dbReference>
<dbReference type="InterPro" id="IPR036388">
    <property type="entry name" value="WH-like_DNA-bd_sf"/>
</dbReference>
<organism evidence="3 4">
    <name type="scientific">Enterobacter cloacae</name>
    <dbReference type="NCBI Taxonomy" id="550"/>
    <lineage>
        <taxon>Bacteria</taxon>
        <taxon>Pseudomonadati</taxon>
        <taxon>Pseudomonadota</taxon>
        <taxon>Gammaproteobacteria</taxon>
        <taxon>Enterobacterales</taxon>
        <taxon>Enterobacteriaceae</taxon>
        <taxon>Enterobacter</taxon>
        <taxon>Enterobacter cloacae complex</taxon>
    </lineage>
</organism>
<gene>
    <name evidence="3" type="ORF">HWQ14_16775</name>
</gene>
<dbReference type="PANTHER" id="PTHR33121:SF70">
    <property type="entry name" value="SIGNALING PROTEIN YKOW"/>
    <property type="match status" value="1"/>
</dbReference>
<dbReference type="GO" id="GO:0071111">
    <property type="term" value="F:cyclic-guanylate-specific phosphodiesterase activity"/>
    <property type="evidence" value="ECO:0007669"/>
    <property type="project" value="InterPro"/>
</dbReference>
<dbReference type="CDD" id="cd01948">
    <property type="entry name" value="EAL"/>
    <property type="match status" value="1"/>
</dbReference>
<evidence type="ECO:0000313" key="4">
    <source>
        <dbReference type="Proteomes" id="UP000509421"/>
    </source>
</evidence>
<dbReference type="AlphaFoldDB" id="A0A7H8UHN5"/>
<proteinExistence type="predicted"/>
<dbReference type="SUPFAM" id="SSF46894">
    <property type="entry name" value="C-terminal effector domain of the bipartite response regulators"/>
    <property type="match status" value="1"/>
</dbReference>
<evidence type="ECO:0000259" key="2">
    <source>
        <dbReference type="PROSITE" id="PS50883"/>
    </source>
</evidence>
<dbReference type="PRINTS" id="PR00038">
    <property type="entry name" value="HTHLUXR"/>
</dbReference>
<protein>
    <submittedName>
        <fullName evidence="3">EAL domain-containing protein</fullName>
    </submittedName>
</protein>
<keyword evidence="1" id="KW-0238">DNA-binding</keyword>
<dbReference type="InterPro" id="IPR001633">
    <property type="entry name" value="EAL_dom"/>
</dbReference>
<dbReference type="InterPro" id="IPR035919">
    <property type="entry name" value="EAL_sf"/>
</dbReference>